<evidence type="ECO:0000313" key="3">
    <source>
        <dbReference type="Proteomes" id="UP000674234"/>
    </source>
</evidence>
<reference evidence="2" key="1">
    <citation type="submission" date="2021-02" db="EMBL/GenBank/DDBJ databases">
        <title>Draft genome sequence of Microbispora sp. RL4-1S isolated from rice leaves in Thailand.</title>
        <authorList>
            <person name="Muangham S."/>
            <person name="Duangmal K."/>
        </authorList>
    </citation>
    <scope>NUCLEOTIDE SEQUENCE</scope>
    <source>
        <strain evidence="2">RL4-1S</strain>
    </source>
</reference>
<comment type="caution">
    <text evidence="2">The sequence shown here is derived from an EMBL/GenBank/DDBJ whole genome shotgun (WGS) entry which is preliminary data.</text>
</comment>
<protein>
    <submittedName>
        <fullName evidence="2">Uncharacterized protein</fullName>
    </submittedName>
</protein>
<dbReference type="EMBL" id="JAFCNB010000003">
    <property type="protein sequence ID" value="MBP2703621.1"/>
    <property type="molecule type" value="Genomic_DNA"/>
</dbReference>
<sequence length="75" mass="8414">MKPASAGSRRHLPTSPFKPAPPPSPPEEFVLDDQVSHDQYGLGVVVEIAPDAAVLVDFRTRREWIRAPYTKLYKL</sequence>
<dbReference type="RefSeq" id="WP_210154920.1">
    <property type="nucleotide sequence ID" value="NZ_JAFCNB010000003.1"/>
</dbReference>
<proteinExistence type="predicted"/>
<evidence type="ECO:0000256" key="1">
    <source>
        <dbReference type="SAM" id="MobiDB-lite"/>
    </source>
</evidence>
<evidence type="ECO:0000313" key="2">
    <source>
        <dbReference type="EMBL" id="MBP2703621.1"/>
    </source>
</evidence>
<organism evidence="2 3">
    <name type="scientific">Microbispora oryzae</name>
    <dbReference type="NCBI Taxonomy" id="2806554"/>
    <lineage>
        <taxon>Bacteria</taxon>
        <taxon>Bacillati</taxon>
        <taxon>Actinomycetota</taxon>
        <taxon>Actinomycetes</taxon>
        <taxon>Streptosporangiales</taxon>
        <taxon>Streptosporangiaceae</taxon>
        <taxon>Microbispora</taxon>
    </lineage>
</organism>
<dbReference type="AlphaFoldDB" id="A0A940WDU3"/>
<accession>A0A940WDU3</accession>
<keyword evidence="3" id="KW-1185">Reference proteome</keyword>
<dbReference type="Proteomes" id="UP000674234">
    <property type="component" value="Unassembled WGS sequence"/>
</dbReference>
<gene>
    <name evidence="2" type="ORF">JOL79_07385</name>
</gene>
<feature type="compositionally biased region" description="Pro residues" evidence="1">
    <location>
        <begin position="16"/>
        <end position="26"/>
    </location>
</feature>
<name>A0A940WDU3_9ACTN</name>
<feature type="region of interest" description="Disordered" evidence="1">
    <location>
        <begin position="1"/>
        <end position="30"/>
    </location>
</feature>